<dbReference type="GO" id="GO:0016620">
    <property type="term" value="F:oxidoreductase activity, acting on the aldehyde or oxo group of donors, NAD or NADP as acceptor"/>
    <property type="evidence" value="ECO:0007669"/>
    <property type="project" value="InterPro"/>
</dbReference>
<dbReference type="InterPro" id="IPR029510">
    <property type="entry name" value="Ald_DH_CS_GLU"/>
</dbReference>
<keyword evidence="2 4" id="KW-0560">Oxidoreductase</keyword>
<dbReference type="SUPFAM" id="SSF53720">
    <property type="entry name" value="ALDH-like"/>
    <property type="match status" value="1"/>
</dbReference>
<evidence type="ECO:0000313" key="7">
    <source>
        <dbReference type="Proteomes" id="UP000231019"/>
    </source>
</evidence>
<dbReference type="PROSITE" id="PS00687">
    <property type="entry name" value="ALDEHYDE_DEHYDR_GLU"/>
    <property type="match status" value="1"/>
</dbReference>
<dbReference type="PROSITE" id="PS00070">
    <property type="entry name" value="ALDEHYDE_DEHYDR_CYS"/>
    <property type="match status" value="1"/>
</dbReference>
<gene>
    <name evidence="6" type="ORF">COW36_21555</name>
</gene>
<organism evidence="6 7">
    <name type="scientific">bacterium (Candidatus Blackallbacteria) CG17_big_fil_post_rev_8_21_14_2_50_48_46</name>
    <dbReference type="NCBI Taxonomy" id="2014261"/>
    <lineage>
        <taxon>Bacteria</taxon>
        <taxon>Candidatus Blackallbacteria</taxon>
    </lineage>
</organism>
<evidence type="ECO:0000256" key="2">
    <source>
        <dbReference type="ARBA" id="ARBA00023002"/>
    </source>
</evidence>
<accession>A0A2M7FZP4</accession>
<dbReference type="Proteomes" id="UP000231019">
    <property type="component" value="Unassembled WGS sequence"/>
</dbReference>
<feature type="domain" description="Aldehyde dehydrogenase" evidence="5">
    <location>
        <begin position="4"/>
        <end position="452"/>
    </location>
</feature>
<dbReference type="InterPro" id="IPR016160">
    <property type="entry name" value="Ald_DH_CS_CYS"/>
</dbReference>
<evidence type="ECO:0000256" key="1">
    <source>
        <dbReference type="ARBA" id="ARBA00009986"/>
    </source>
</evidence>
<dbReference type="Pfam" id="PF00171">
    <property type="entry name" value="Aldedh"/>
    <property type="match status" value="1"/>
</dbReference>
<protein>
    <submittedName>
        <fullName evidence="6">Aldehyde dehydrogenase</fullName>
    </submittedName>
</protein>
<feature type="active site" evidence="3">
    <location>
        <position position="229"/>
    </location>
</feature>
<dbReference type="InterPro" id="IPR016163">
    <property type="entry name" value="Ald_DH_C"/>
</dbReference>
<evidence type="ECO:0000313" key="6">
    <source>
        <dbReference type="EMBL" id="PIW14626.1"/>
    </source>
</evidence>
<evidence type="ECO:0000256" key="3">
    <source>
        <dbReference type="PROSITE-ProRule" id="PRU10007"/>
    </source>
</evidence>
<evidence type="ECO:0000259" key="5">
    <source>
        <dbReference type="Pfam" id="PF00171"/>
    </source>
</evidence>
<name>A0A2M7FZP4_9BACT</name>
<dbReference type="Gene3D" id="3.40.605.10">
    <property type="entry name" value="Aldehyde Dehydrogenase, Chain A, domain 1"/>
    <property type="match status" value="1"/>
</dbReference>
<dbReference type="InterPro" id="IPR016162">
    <property type="entry name" value="Ald_DH_N"/>
</dbReference>
<proteinExistence type="inferred from homology"/>
<reference evidence="6 7" key="1">
    <citation type="submission" date="2017-09" db="EMBL/GenBank/DDBJ databases">
        <title>Depth-based differentiation of microbial function through sediment-hosted aquifers and enrichment of novel symbionts in the deep terrestrial subsurface.</title>
        <authorList>
            <person name="Probst A.J."/>
            <person name="Ladd B."/>
            <person name="Jarett J.K."/>
            <person name="Geller-Mcgrath D.E."/>
            <person name="Sieber C.M."/>
            <person name="Emerson J.B."/>
            <person name="Anantharaman K."/>
            <person name="Thomas B.C."/>
            <person name="Malmstrom R."/>
            <person name="Stieglmeier M."/>
            <person name="Klingl A."/>
            <person name="Woyke T."/>
            <person name="Ryan C.M."/>
            <person name="Banfield J.F."/>
        </authorList>
    </citation>
    <scope>NUCLEOTIDE SEQUENCE [LARGE SCALE GENOMIC DNA]</scope>
    <source>
        <strain evidence="6">CG17_big_fil_post_rev_8_21_14_2_50_48_46</strain>
    </source>
</reference>
<dbReference type="EMBL" id="PFFQ01000059">
    <property type="protein sequence ID" value="PIW14626.1"/>
    <property type="molecule type" value="Genomic_DNA"/>
</dbReference>
<dbReference type="AlphaFoldDB" id="A0A2M7FZP4"/>
<dbReference type="InterPro" id="IPR016161">
    <property type="entry name" value="Ald_DH/histidinol_DH"/>
</dbReference>
<dbReference type="PANTHER" id="PTHR11699">
    <property type="entry name" value="ALDEHYDE DEHYDROGENASE-RELATED"/>
    <property type="match status" value="1"/>
</dbReference>
<sequence length="457" mass="50046">MSELHVTNPATGEIIASLPIDKEETVSVKYSRARAAQPAWAATPLSQRLALMQKFRERLMAEHESLARLLSQEVGKPIRQARNELHGFLARFDYFQNQVAEVLAEEEVYREDGLRETLTQEPLGVIANISAWNYPWLVGCNVFIPALLTGNTVLYKPSEFSSLTGLAIARLFQEAGFPEDVFIPVIGGRETGAALLQEDLNGVFFTGSHATGAAIAERMAGRMVRLGMELGGKDPLYVCDDVDIAAVAAAAADGAFYNNGQSCCAVERIYVHHHIYPAFLEAFTAVVKAFVVGDPLSEETYIGALTRGPSALMTLEAQVEDALHKGARLLCGGQALEREGAFFAPTVLADTNHSMEIMLEESFGPIIGIQPVYQDEEAVTLMNDTLYGLTASVYTPDQERARKILSRMHTGTVYWNCCDRVSPHLPWTGRGHSGLGSTLSRAGILSFTQPKAWHWRG</sequence>
<dbReference type="InterPro" id="IPR015590">
    <property type="entry name" value="Aldehyde_DH_dom"/>
</dbReference>
<comment type="caution">
    <text evidence="6">The sequence shown here is derived from an EMBL/GenBank/DDBJ whole genome shotgun (WGS) entry which is preliminary data.</text>
</comment>
<dbReference type="Gene3D" id="3.40.309.10">
    <property type="entry name" value="Aldehyde Dehydrogenase, Chain A, domain 2"/>
    <property type="match status" value="1"/>
</dbReference>
<evidence type="ECO:0000256" key="4">
    <source>
        <dbReference type="RuleBase" id="RU003345"/>
    </source>
</evidence>
<comment type="similarity">
    <text evidence="1 4">Belongs to the aldehyde dehydrogenase family.</text>
</comment>
<dbReference type="FunFam" id="3.40.309.10:FF:000009">
    <property type="entry name" value="Aldehyde dehydrogenase A"/>
    <property type="match status" value="1"/>
</dbReference>